<keyword evidence="3 12" id="KW-0813">Transport</keyword>
<evidence type="ECO:0000256" key="1">
    <source>
        <dbReference type="ARBA" id="ARBA00004651"/>
    </source>
</evidence>
<feature type="transmembrane region" description="Helical" evidence="12">
    <location>
        <begin position="109"/>
        <end position="131"/>
    </location>
</feature>
<keyword evidence="4 12" id="KW-1003">Cell membrane</keyword>
<feature type="transmembrane region" description="Helical" evidence="12">
    <location>
        <begin position="143"/>
        <end position="166"/>
    </location>
</feature>
<dbReference type="Proteomes" id="UP001327225">
    <property type="component" value="Chromosome"/>
</dbReference>
<dbReference type="PANTHER" id="PTHR30365:SF14">
    <property type="entry name" value="CYTOCHROME BD MENAQUINOL OXIDASE SUBUNIT I-RELATED"/>
    <property type="match status" value="1"/>
</dbReference>
<evidence type="ECO:0000256" key="6">
    <source>
        <dbReference type="ARBA" id="ARBA00022692"/>
    </source>
</evidence>
<feature type="transmembrane region" description="Helical" evidence="12">
    <location>
        <begin position="34"/>
        <end position="54"/>
    </location>
</feature>
<reference evidence="15" key="1">
    <citation type="submission" date="2023-12" db="EMBL/GenBank/DDBJ databases">
        <title>Novel species in genus Nocardioides.</title>
        <authorList>
            <person name="Zhou H."/>
        </authorList>
    </citation>
    <scope>NUCLEOTIDE SEQUENCE [LARGE SCALE GENOMIC DNA]</scope>
    <source>
        <strain evidence="15">HM61</strain>
    </source>
</reference>
<proteinExistence type="inferred from homology"/>
<dbReference type="InterPro" id="IPR002585">
    <property type="entry name" value="Cyt-d_ubiquinol_oxidase_su_1"/>
</dbReference>
<feature type="transmembrane region" description="Helical" evidence="12">
    <location>
        <begin position="333"/>
        <end position="355"/>
    </location>
</feature>
<feature type="region of interest" description="Disordered" evidence="13">
    <location>
        <begin position="450"/>
        <end position="485"/>
    </location>
</feature>
<evidence type="ECO:0000256" key="2">
    <source>
        <dbReference type="ARBA" id="ARBA00009819"/>
    </source>
</evidence>
<keyword evidence="15" id="KW-1185">Reference proteome</keyword>
<evidence type="ECO:0000256" key="12">
    <source>
        <dbReference type="PIRNR" id="PIRNR006446"/>
    </source>
</evidence>
<keyword evidence="5 12" id="KW-0349">Heme</keyword>
<feature type="transmembrane region" description="Helical" evidence="12">
    <location>
        <begin position="415"/>
        <end position="437"/>
    </location>
</feature>
<keyword evidence="9 12" id="KW-1133">Transmembrane helix</keyword>
<evidence type="ECO:0000313" key="15">
    <source>
        <dbReference type="Proteomes" id="UP001327225"/>
    </source>
</evidence>
<keyword evidence="6 12" id="KW-0812">Transmembrane</keyword>
<dbReference type="RefSeq" id="WP_322938709.1">
    <property type="nucleotide sequence ID" value="NZ_CP141059.1"/>
</dbReference>
<organism evidence="14 15">
    <name type="scientific">Nocardioides bizhenqiangii</name>
    <dbReference type="NCBI Taxonomy" id="3095076"/>
    <lineage>
        <taxon>Bacteria</taxon>
        <taxon>Bacillati</taxon>
        <taxon>Actinomycetota</taxon>
        <taxon>Actinomycetes</taxon>
        <taxon>Propionibacteriales</taxon>
        <taxon>Nocardioidaceae</taxon>
        <taxon>Nocardioides</taxon>
    </lineage>
</organism>
<protein>
    <submittedName>
        <fullName evidence="14">Cytochrome ubiquinol oxidase subunit I</fullName>
    </submittedName>
</protein>
<evidence type="ECO:0000256" key="10">
    <source>
        <dbReference type="ARBA" id="ARBA00023004"/>
    </source>
</evidence>
<evidence type="ECO:0000256" key="5">
    <source>
        <dbReference type="ARBA" id="ARBA00022617"/>
    </source>
</evidence>
<feature type="transmembrane region" description="Helical" evidence="12">
    <location>
        <begin position="231"/>
        <end position="250"/>
    </location>
</feature>
<evidence type="ECO:0000313" key="14">
    <source>
        <dbReference type="EMBL" id="WQQ28812.1"/>
    </source>
</evidence>
<comment type="subcellular location">
    <subcellularLocation>
        <location evidence="1">Cell membrane</location>
        <topology evidence="1">Multi-pass membrane protein</topology>
    </subcellularLocation>
</comment>
<keyword evidence="10 12" id="KW-0408">Iron</keyword>
<gene>
    <name evidence="14" type="ORF">SHK19_17395</name>
</gene>
<feature type="transmembrane region" description="Helical" evidence="12">
    <location>
        <begin position="74"/>
        <end position="97"/>
    </location>
</feature>
<feature type="transmembrane region" description="Helical" evidence="12">
    <location>
        <begin position="367"/>
        <end position="389"/>
    </location>
</feature>
<sequence>MMPALLADTVQLVATVEPEGLLPARQQMALSLGWHIVLACFGVAFPAMILVMHLRGIRRDDPVALELAKRWSKVSAVLFAIGAVSGTVLSFEMGLLWPGLMGTYGDVLGLPFAFEGLSFFVEAIFLGIYLYGWGRMPPKRHVLMLVPMAIAGVVGTFCVLAVNAWMNAPAGFRLVDGQVTDIDPWAAMFNDQVWLQFAHMWVAAYMVVGFSVAGVYAVGMLRGRRDEHHRLGFIVPFVFATVAALTQPFVGHLLGGGLDERQPAKLASFELADTTESPSPLRIGGIYVDGEVRGSIDIPVLGSVIAMSSLSDPVPGLDEIPEEDRPPVNLTHWAFQSMVGIGTLLAASVSLFWFLRWRGRNLLERRWFLRFVSISGPLAVLALESGWIATEVGRQPWIVYGFMRTEEAAGDYSGLWWLLGTTAVVYAAMTAGAVVVLRSMARRWRAGETDLPSPYAPQTVGERTNTLRSSSPPLRSSEQLRGDPE</sequence>
<feature type="transmembrane region" description="Helical" evidence="12">
    <location>
        <begin position="198"/>
        <end position="219"/>
    </location>
</feature>
<evidence type="ECO:0000256" key="11">
    <source>
        <dbReference type="ARBA" id="ARBA00023136"/>
    </source>
</evidence>
<dbReference type="Pfam" id="PF01654">
    <property type="entry name" value="Cyt_bd_oxida_I"/>
    <property type="match status" value="1"/>
</dbReference>
<dbReference type="PANTHER" id="PTHR30365">
    <property type="entry name" value="CYTOCHROME D UBIQUINOL OXIDASE"/>
    <property type="match status" value="1"/>
</dbReference>
<evidence type="ECO:0000256" key="13">
    <source>
        <dbReference type="SAM" id="MobiDB-lite"/>
    </source>
</evidence>
<evidence type="ECO:0000256" key="7">
    <source>
        <dbReference type="ARBA" id="ARBA00022723"/>
    </source>
</evidence>
<dbReference type="EMBL" id="CP141059">
    <property type="protein sequence ID" value="WQQ28812.1"/>
    <property type="molecule type" value="Genomic_DNA"/>
</dbReference>
<keyword evidence="7 12" id="KW-0479">Metal-binding</keyword>
<keyword evidence="11 12" id="KW-0472">Membrane</keyword>
<evidence type="ECO:0000256" key="4">
    <source>
        <dbReference type="ARBA" id="ARBA00022475"/>
    </source>
</evidence>
<evidence type="ECO:0000256" key="9">
    <source>
        <dbReference type="ARBA" id="ARBA00022989"/>
    </source>
</evidence>
<evidence type="ECO:0000256" key="3">
    <source>
        <dbReference type="ARBA" id="ARBA00022448"/>
    </source>
</evidence>
<dbReference type="PIRSF" id="PIRSF006446">
    <property type="entry name" value="Cyt_quinol_oxidase_1"/>
    <property type="match status" value="1"/>
</dbReference>
<accession>A0ABZ0ZX44</accession>
<comment type="similarity">
    <text evidence="2 12">Belongs to the cytochrome ubiquinol oxidase subunit 1 family.</text>
</comment>
<name>A0ABZ0ZX44_9ACTN</name>
<feature type="compositionally biased region" description="Low complexity" evidence="13">
    <location>
        <begin position="467"/>
        <end position="477"/>
    </location>
</feature>
<keyword evidence="8 12" id="KW-0249">Electron transport</keyword>
<evidence type="ECO:0000256" key="8">
    <source>
        <dbReference type="ARBA" id="ARBA00022982"/>
    </source>
</evidence>